<name>A0ACB7S5P5_HYAAI</name>
<reference evidence="1" key="1">
    <citation type="submission" date="2020-05" db="EMBL/GenBank/DDBJ databases">
        <title>Large-scale comparative analyses of tick genomes elucidate their genetic diversity and vector capacities.</title>
        <authorList>
            <person name="Jia N."/>
            <person name="Wang J."/>
            <person name="Shi W."/>
            <person name="Du L."/>
            <person name="Sun Y."/>
            <person name="Zhan W."/>
            <person name="Jiang J."/>
            <person name="Wang Q."/>
            <person name="Zhang B."/>
            <person name="Ji P."/>
            <person name="Sakyi L.B."/>
            <person name="Cui X."/>
            <person name="Yuan T."/>
            <person name="Jiang B."/>
            <person name="Yang W."/>
            <person name="Lam T.T.-Y."/>
            <person name="Chang Q."/>
            <person name="Ding S."/>
            <person name="Wang X."/>
            <person name="Zhu J."/>
            <person name="Ruan X."/>
            <person name="Zhao L."/>
            <person name="Wei J."/>
            <person name="Que T."/>
            <person name="Du C."/>
            <person name="Cheng J."/>
            <person name="Dai P."/>
            <person name="Han X."/>
            <person name="Huang E."/>
            <person name="Gao Y."/>
            <person name="Liu J."/>
            <person name="Shao H."/>
            <person name="Ye R."/>
            <person name="Li L."/>
            <person name="Wei W."/>
            <person name="Wang X."/>
            <person name="Wang C."/>
            <person name="Yang T."/>
            <person name="Huo Q."/>
            <person name="Li W."/>
            <person name="Guo W."/>
            <person name="Chen H."/>
            <person name="Zhou L."/>
            <person name="Ni X."/>
            <person name="Tian J."/>
            <person name="Zhou Y."/>
            <person name="Sheng Y."/>
            <person name="Liu T."/>
            <person name="Pan Y."/>
            <person name="Xia L."/>
            <person name="Li J."/>
            <person name="Zhao F."/>
            <person name="Cao W."/>
        </authorList>
    </citation>
    <scope>NUCLEOTIDE SEQUENCE</scope>
    <source>
        <strain evidence="1">Hyas-2018</strain>
    </source>
</reference>
<accession>A0ACB7S5P5</accession>
<gene>
    <name evidence="1" type="ORF">HPB50_009001</name>
</gene>
<evidence type="ECO:0000313" key="2">
    <source>
        <dbReference type="Proteomes" id="UP000821845"/>
    </source>
</evidence>
<organism evidence="1 2">
    <name type="scientific">Hyalomma asiaticum</name>
    <name type="common">Tick</name>
    <dbReference type="NCBI Taxonomy" id="266040"/>
    <lineage>
        <taxon>Eukaryota</taxon>
        <taxon>Metazoa</taxon>
        <taxon>Ecdysozoa</taxon>
        <taxon>Arthropoda</taxon>
        <taxon>Chelicerata</taxon>
        <taxon>Arachnida</taxon>
        <taxon>Acari</taxon>
        <taxon>Parasitiformes</taxon>
        <taxon>Ixodida</taxon>
        <taxon>Ixodoidea</taxon>
        <taxon>Ixodidae</taxon>
        <taxon>Hyalomminae</taxon>
        <taxon>Hyalomma</taxon>
    </lineage>
</organism>
<keyword evidence="2" id="KW-1185">Reference proteome</keyword>
<evidence type="ECO:0000313" key="1">
    <source>
        <dbReference type="EMBL" id="KAH6930083.1"/>
    </source>
</evidence>
<protein>
    <submittedName>
        <fullName evidence="1">Uncharacterized protein</fullName>
    </submittedName>
</protein>
<comment type="caution">
    <text evidence="1">The sequence shown here is derived from an EMBL/GenBank/DDBJ whole genome shotgun (WGS) entry which is preliminary data.</text>
</comment>
<sequence length="82" mass="8988">MYGCEVLNGSRDQRLKGMEQYSGEQVFLLTMCHSLCEEDGRGSNWAPACNAAVRESEPFAKAFGCKPGSAMNPKDKCSFMQG</sequence>
<dbReference type="Proteomes" id="UP000821845">
    <property type="component" value="Chromosome 5"/>
</dbReference>
<dbReference type="EMBL" id="CM023485">
    <property type="protein sequence ID" value="KAH6930083.1"/>
    <property type="molecule type" value="Genomic_DNA"/>
</dbReference>
<proteinExistence type="predicted"/>